<accession>I0Z6A1</accession>
<reference evidence="1 2" key="1">
    <citation type="journal article" date="2012" name="Genome Biol.">
        <title>The genome of the polar eukaryotic microalga coccomyxa subellipsoidea reveals traits of cold adaptation.</title>
        <authorList>
            <person name="Blanc G."/>
            <person name="Agarkova I."/>
            <person name="Grimwood J."/>
            <person name="Kuo A."/>
            <person name="Brueggeman A."/>
            <person name="Dunigan D."/>
            <person name="Gurnon J."/>
            <person name="Ladunga I."/>
            <person name="Lindquist E."/>
            <person name="Lucas S."/>
            <person name="Pangilinan J."/>
            <person name="Proschold T."/>
            <person name="Salamov A."/>
            <person name="Schmutz J."/>
            <person name="Weeks D."/>
            <person name="Yamada T."/>
            <person name="Claverie J.M."/>
            <person name="Grigoriev I."/>
            <person name="Van Etten J."/>
            <person name="Lomsadze A."/>
            <person name="Borodovsky M."/>
        </authorList>
    </citation>
    <scope>NUCLEOTIDE SEQUENCE [LARGE SCALE GENOMIC DNA]</scope>
    <source>
        <strain evidence="1 2">C-169</strain>
    </source>
</reference>
<dbReference type="GeneID" id="17044174"/>
<dbReference type="Proteomes" id="UP000007264">
    <property type="component" value="Unassembled WGS sequence"/>
</dbReference>
<proteinExistence type="predicted"/>
<dbReference type="RefSeq" id="XP_005650714.1">
    <property type="nucleotide sequence ID" value="XM_005650657.1"/>
</dbReference>
<evidence type="ECO:0000313" key="2">
    <source>
        <dbReference type="Proteomes" id="UP000007264"/>
    </source>
</evidence>
<evidence type="ECO:0000313" key="1">
    <source>
        <dbReference type="EMBL" id="EIE26170.1"/>
    </source>
</evidence>
<dbReference type="KEGG" id="csl:COCSUDRAFT_32506"/>
<keyword evidence="2" id="KW-1185">Reference proteome</keyword>
<sequence>MMYPMPIIKSIIRKCDTLPQQCMIMHWTYNALSVHEYEPARNTHLNLKLLIVISPDY</sequence>
<organism evidence="1 2">
    <name type="scientific">Coccomyxa subellipsoidea (strain C-169)</name>
    <name type="common">Green microalga</name>
    <dbReference type="NCBI Taxonomy" id="574566"/>
    <lineage>
        <taxon>Eukaryota</taxon>
        <taxon>Viridiplantae</taxon>
        <taxon>Chlorophyta</taxon>
        <taxon>core chlorophytes</taxon>
        <taxon>Trebouxiophyceae</taxon>
        <taxon>Trebouxiophyceae incertae sedis</taxon>
        <taxon>Coccomyxaceae</taxon>
        <taxon>Coccomyxa</taxon>
        <taxon>Coccomyxa subellipsoidea</taxon>
    </lineage>
</organism>
<dbReference type="AlphaFoldDB" id="I0Z6A1"/>
<dbReference type="EMBL" id="AGSI01000003">
    <property type="protein sequence ID" value="EIE26170.1"/>
    <property type="molecule type" value="Genomic_DNA"/>
</dbReference>
<comment type="caution">
    <text evidence="1">The sequence shown here is derived from an EMBL/GenBank/DDBJ whole genome shotgun (WGS) entry which is preliminary data.</text>
</comment>
<gene>
    <name evidence="1" type="ORF">COCSUDRAFT_32506</name>
</gene>
<name>I0Z6A1_COCSC</name>
<protein>
    <submittedName>
        <fullName evidence="1">Uncharacterized protein</fullName>
    </submittedName>
</protein>